<feature type="transmembrane region" description="Helical" evidence="6">
    <location>
        <begin position="12"/>
        <end position="31"/>
    </location>
</feature>
<feature type="transmembrane region" description="Helical" evidence="6">
    <location>
        <begin position="124"/>
        <end position="147"/>
    </location>
</feature>
<dbReference type="EMBL" id="AP027742">
    <property type="protein sequence ID" value="BDZ77743.1"/>
    <property type="molecule type" value="Genomic_DNA"/>
</dbReference>
<feature type="transmembrane region" description="Helical" evidence="6">
    <location>
        <begin position="183"/>
        <end position="204"/>
    </location>
</feature>
<keyword evidence="8" id="KW-1185">Reference proteome</keyword>
<evidence type="ECO:0000256" key="6">
    <source>
        <dbReference type="SAM" id="Phobius"/>
    </source>
</evidence>
<keyword evidence="4 6" id="KW-1133">Transmembrane helix</keyword>
<evidence type="ECO:0000313" key="8">
    <source>
        <dbReference type="Proteomes" id="UP001305815"/>
    </source>
</evidence>
<evidence type="ECO:0000256" key="5">
    <source>
        <dbReference type="ARBA" id="ARBA00023136"/>
    </source>
</evidence>
<gene>
    <name evidence="7" type="ORF">Lac1_19260</name>
</gene>
<proteinExistence type="predicted"/>
<keyword evidence="3 6" id="KW-0812">Transmembrane</keyword>
<evidence type="ECO:0000256" key="2">
    <source>
        <dbReference type="ARBA" id="ARBA00022475"/>
    </source>
</evidence>
<dbReference type="Pfam" id="PF01943">
    <property type="entry name" value="Polysacc_synt"/>
    <property type="match status" value="1"/>
</dbReference>
<dbReference type="Proteomes" id="UP001305815">
    <property type="component" value="Chromosome"/>
</dbReference>
<dbReference type="CDD" id="cd13124">
    <property type="entry name" value="MATE_SpoVB_like"/>
    <property type="match status" value="1"/>
</dbReference>
<protein>
    <submittedName>
        <fullName evidence="7">Stage V sporulation protein B</fullName>
    </submittedName>
</protein>
<evidence type="ECO:0000313" key="7">
    <source>
        <dbReference type="EMBL" id="BDZ77743.1"/>
    </source>
</evidence>
<feature type="transmembrane region" description="Helical" evidence="6">
    <location>
        <begin position="43"/>
        <end position="62"/>
    </location>
</feature>
<feature type="transmembrane region" description="Helical" evidence="6">
    <location>
        <begin position="83"/>
        <end position="104"/>
    </location>
</feature>
<evidence type="ECO:0000256" key="4">
    <source>
        <dbReference type="ARBA" id="ARBA00022989"/>
    </source>
</evidence>
<feature type="transmembrane region" description="Helical" evidence="6">
    <location>
        <begin position="393"/>
        <end position="413"/>
    </location>
</feature>
<dbReference type="InterPro" id="IPR050833">
    <property type="entry name" value="Poly_Biosynth_Transport"/>
</dbReference>
<feature type="transmembrane region" description="Helical" evidence="6">
    <location>
        <begin position="362"/>
        <end position="386"/>
    </location>
</feature>
<reference evidence="8" key="1">
    <citation type="journal article" date="2023" name="Int. J. Syst. Evol. Microbiol.">
        <title>Claveliimonas bilis gen. nov., sp. nov., deoxycholic acid-producing bacteria isolated from human faeces, and reclassification of Sellimonas monacensis Zenner et al. 2021 as Claveliimonas monacensis comb. nov.</title>
        <authorList>
            <person name="Hisatomi A."/>
            <person name="Kastawa N.W.E.P.G."/>
            <person name="Song I."/>
            <person name="Ohkuma M."/>
            <person name="Fukiya S."/>
            <person name="Sakamoto M."/>
        </authorList>
    </citation>
    <scope>NUCLEOTIDE SEQUENCE [LARGE SCALE GENOMIC DNA]</scope>
    <source>
        <strain evidence="8">12BBH14</strain>
    </source>
</reference>
<name>A0ABN6YWP0_9FIRM</name>
<dbReference type="PANTHER" id="PTHR30250:SF21">
    <property type="entry name" value="LIPID II FLIPPASE MURJ"/>
    <property type="match status" value="1"/>
</dbReference>
<feature type="transmembrane region" description="Helical" evidence="6">
    <location>
        <begin position="419"/>
        <end position="443"/>
    </location>
</feature>
<evidence type="ECO:0000256" key="1">
    <source>
        <dbReference type="ARBA" id="ARBA00004651"/>
    </source>
</evidence>
<sequence length="454" mass="49734">MDQKHAIIKGAFILTLTGFATRFIGFFYRIFLSQSFGEESVGLYQLIFPVYALCFSLCCAGIETAVARNVAASSSLGDKKRAVIFLYCGLFLSFLPSCIMMLLMQKEADFIASFFLGEPRCAPLLIIISYAMPFAAVHSCICGYYIGLKKTRIPAISQLVEQIARVCSVFFLYRYFMERSLSAGISLAAVGLVMGEIFSSLFSLHAFRKEKRQTLLPASAVLPQKPGSWRNGMRGILQTSLPLTGNRVLLNILQSTEAVSIPAKLQIFGFSVSDSLSIYGVLTGMALPCILFPSAITNSISTMLLPAVAEIQAGGSIKKLREVIRKVFFCCFALGLACCFAFLLFGQLAGELLFHSQMAGQFIITLAWICPFLYTNSTLLSVINGLGKANISFLLNTAGLLLRIASVFFMIPLSGIRGYLWGLLISQGTVFLLCLMYLGLYIASICKKENRGVK</sequence>
<keyword evidence="2" id="KW-1003">Cell membrane</keyword>
<dbReference type="PIRSF" id="PIRSF038958">
    <property type="entry name" value="PG_synth_SpoVB"/>
    <property type="match status" value="1"/>
</dbReference>
<dbReference type="InterPro" id="IPR002797">
    <property type="entry name" value="Polysacc_synth"/>
</dbReference>
<organism evidence="7 8">
    <name type="scientific">Claveliimonas bilis</name>
    <dbReference type="NCBI Taxonomy" id="3028070"/>
    <lineage>
        <taxon>Bacteria</taxon>
        <taxon>Bacillati</taxon>
        <taxon>Bacillota</taxon>
        <taxon>Clostridia</taxon>
        <taxon>Lachnospirales</taxon>
        <taxon>Lachnospiraceae</taxon>
        <taxon>Claveliimonas</taxon>
    </lineage>
</organism>
<dbReference type="InterPro" id="IPR024923">
    <property type="entry name" value="PG_synth_SpoVB"/>
</dbReference>
<accession>A0ABN6YWP0</accession>
<comment type="subcellular location">
    <subcellularLocation>
        <location evidence="1">Cell membrane</location>
        <topology evidence="1">Multi-pass membrane protein</topology>
    </subcellularLocation>
</comment>
<evidence type="ECO:0000256" key="3">
    <source>
        <dbReference type="ARBA" id="ARBA00022692"/>
    </source>
</evidence>
<keyword evidence="5 6" id="KW-0472">Membrane</keyword>
<dbReference type="PANTHER" id="PTHR30250">
    <property type="entry name" value="PST FAMILY PREDICTED COLANIC ACID TRANSPORTER"/>
    <property type="match status" value="1"/>
</dbReference>
<feature type="transmembrane region" description="Helical" evidence="6">
    <location>
        <begin position="327"/>
        <end position="350"/>
    </location>
</feature>
<dbReference type="RefSeq" id="WP_230105934.1">
    <property type="nucleotide sequence ID" value="NZ_AP024845.1"/>
</dbReference>